<dbReference type="InterPro" id="IPR017900">
    <property type="entry name" value="4Fe4S_Fe_S_CS"/>
</dbReference>
<dbReference type="InterPro" id="IPR002586">
    <property type="entry name" value="CobQ/CobB/MinD/ParA_Nub-bd_dom"/>
</dbReference>
<evidence type="ECO:0000313" key="5">
    <source>
        <dbReference type="EMBL" id="RWX48003.1"/>
    </source>
</evidence>
<dbReference type="Gene3D" id="3.40.50.300">
    <property type="entry name" value="P-loop containing nucleotide triphosphate hydrolases"/>
    <property type="match status" value="1"/>
</dbReference>
<dbReference type="GO" id="GO:0051536">
    <property type="term" value="F:iron-sulfur cluster binding"/>
    <property type="evidence" value="ECO:0007669"/>
    <property type="project" value="UniProtKB-KW"/>
</dbReference>
<keyword evidence="2" id="KW-0408">Iron</keyword>
<proteinExistence type="predicted"/>
<dbReference type="SUPFAM" id="SSF54862">
    <property type="entry name" value="4Fe-4S ferredoxins"/>
    <property type="match status" value="1"/>
</dbReference>
<evidence type="ECO:0000259" key="4">
    <source>
        <dbReference type="PROSITE" id="PS51379"/>
    </source>
</evidence>
<dbReference type="EMBL" id="MTKO01000010">
    <property type="protein sequence ID" value="RWX48003.1"/>
    <property type="molecule type" value="Genomic_DNA"/>
</dbReference>
<dbReference type="Pfam" id="PF00037">
    <property type="entry name" value="Fer4"/>
    <property type="match status" value="2"/>
</dbReference>
<reference evidence="5 6" key="1">
    <citation type="submission" date="2017-01" db="EMBL/GenBank/DDBJ databases">
        <title>The cable genome- insights into the physiology and evolution of filamentous bacteria capable of sulfide oxidation via long distance electron transfer.</title>
        <authorList>
            <person name="Schreiber L."/>
            <person name="Bjerg J.T."/>
            <person name="Boggild A."/>
            <person name="Van De Vossenberg J."/>
            <person name="Meysman F."/>
            <person name="Nielsen L.P."/>
            <person name="Schramm A."/>
            <person name="Kjeldsen K.U."/>
        </authorList>
    </citation>
    <scope>NUCLEOTIDE SEQUENCE [LARGE SCALE GENOMIC DNA]</scope>
    <source>
        <strain evidence="5">MCF</strain>
    </source>
</reference>
<keyword evidence="6" id="KW-1185">Reference proteome</keyword>
<dbReference type="AlphaFoldDB" id="A0A3S4TD67"/>
<dbReference type="PROSITE" id="PS51379">
    <property type="entry name" value="4FE4S_FER_2"/>
    <property type="match status" value="2"/>
</dbReference>
<evidence type="ECO:0000256" key="3">
    <source>
        <dbReference type="ARBA" id="ARBA00023014"/>
    </source>
</evidence>
<keyword evidence="1" id="KW-0479">Metal-binding</keyword>
<protein>
    <submittedName>
        <fullName evidence="5">MinD superfamily P-loop ATPase, contains an inserted ferredoxin domain</fullName>
    </submittedName>
</protein>
<dbReference type="InterPro" id="IPR027417">
    <property type="entry name" value="P-loop_NTPase"/>
</dbReference>
<dbReference type="Proteomes" id="UP000287853">
    <property type="component" value="Unassembled WGS sequence"/>
</dbReference>
<keyword evidence="3" id="KW-0411">Iron-sulfur</keyword>
<organism evidence="5 6">
    <name type="scientific">Candidatus Electrothrix aarhusensis</name>
    <dbReference type="NCBI Taxonomy" id="1859131"/>
    <lineage>
        <taxon>Bacteria</taxon>
        <taxon>Pseudomonadati</taxon>
        <taxon>Thermodesulfobacteriota</taxon>
        <taxon>Desulfobulbia</taxon>
        <taxon>Desulfobulbales</taxon>
        <taxon>Desulfobulbaceae</taxon>
        <taxon>Candidatus Electrothrix</taxon>
    </lineage>
</organism>
<gene>
    <name evidence="5" type="primary">ylxH</name>
    <name evidence="5" type="ORF">H206_05395</name>
</gene>
<dbReference type="PROSITE" id="PS00198">
    <property type="entry name" value="4FE4S_FER_1"/>
    <property type="match status" value="1"/>
</dbReference>
<comment type="caution">
    <text evidence="5">The sequence shown here is derived from an EMBL/GenBank/DDBJ whole genome shotgun (WGS) entry which is preliminary data.</text>
</comment>
<sequence>MNKKLHPEIIKHFHSTTFMTPIIGVTGGKGGVGKSTVAVNLAAAFVAQGRRVALIDADVDAPNDSILLGIPLENPEPVTIMQPIFDPEKCTDCRKCVKACQLNSLFRPQAKTINLMGECNGCEACYLVCPEGAISRGSHSVGTLYKTERGKLTLYTGALQPGLAESALVVNAVRDAAFAEADQFDIILVDTAPGTHCNVISALKGADHVLAVTEPTPLGSHDLELILSLLEMFAMQRSVVINRSDLPGKKEKVEQAARASSAPIAGEIKLDKDLLAGYLQGTPVLIFCRIHRQQRFSWIWLTI</sequence>
<dbReference type="Gene3D" id="3.30.70.20">
    <property type="match status" value="1"/>
</dbReference>
<evidence type="ECO:0000256" key="1">
    <source>
        <dbReference type="ARBA" id="ARBA00022723"/>
    </source>
</evidence>
<dbReference type="SUPFAM" id="SSF52540">
    <property type="entry name" value="P-loop containing nucleoside triphosphate hydrolases"/>
    <property type="match status" value="1"/>
</dbReference>
<feature type="domain" description="4Fe-4S ferredoxin-type" evidence="4">
    <location>
        <begin position="112"/>
        <end position="139"/>
    </location>
</feature>
<name>A0A3S4TD67_9BACT</name>
<dbReference type="Pfam" id="PF01656">
    <property type="entry name" value="CbiA"/>
    <property type="match status" value="1"/>
</dbReference>
<evidence type="ECO:0000256" key="2">
    <source>
        <dbReference type="ARBA" id="ARBA00023004"/>
    </source>
</evidence>
<evidence type="ECO:0000313" key="6">
    <source>
        <dbReference type="Proteomes" id="UP000287853"/>
    </source>
</evidence>
<dbReference type="PANTHER" id="PTHR43063">
    <property type="entry name" value="4FE-4S CLUSTER CONTAINING PARA FAMILY ATPASE PROTEIN"/>
    <property type="match status" value="1"/>
</dbReference>
<dbReference type="InterPro" id="IPR017896">
    <property type="entry name" value="4Fe4S_Fe-S-bd"/>
</dbReference>
<dbReference type="GO" id="GO:0046872">
    <property type="term" value="F:metal ion binding"/>
    <property type="evidence" value="ECO:0007669"/>
    <property type="project" value="UniProtKB-KW"/>
</dbReference>
<accession>A0A3S4TD67</accession>
<dbReference type="PANTHER" id="PTHR43063:SF1">
    <property type="entry name" value="4FE-4S CLUSTER CONTAINING PARA FAMILY ATPASE PROTEIN"/>
    <property type="match status" value="1"/>
</dbReference>
<feature type="domain" description="4Fe-4S ferredoxin-type" evidence="4">
    <location>
        <begin position="81"/>
        <end position="110"/>
    </location>
</feature>